<proteinExistence type="predicted"/>
<dbReference type="STRING" id="361041.VW35_01015"/>
<accession>A0A0F5LEV0</accession>
<dbReference type="OrthoDB" id="7210800at2"/>
<name>A0A0F5LEV0_9HYPH</name>
<dbReference type="InterPro" id="IPR036619">
    <property type="entry name" value="NinB_sf"/>
</dbReference>
<dbReference type="RefSeq" id="WP_046141173.1">
    <property type="nucleotide sequence ID" value="NZ_LAJG01000005.1"/>
</dbReference>
<dbReference type="Gene3D" id="1.10.3790.10">
    <property type="entry name" value="NinB"/>
    <property type="match status" value="1"/>
</dbReference>
<evidence type="ECO:0000313" key="2">
    <source>
        <dbReference type="Proteomes" id="UP000033514"/>
    </source>
</evidence>
<organism evidence="1 2">
    <name type="scientific">Devosia soli</name>
    <dbReference type="NCBI Taxonomy" id="361041"/>
    <lineage>
        <taxon>Bacteria</taxon>
        <taxon>Pseudomonadati</taxon>
        <taxon>Pseudomonadota</taxon>
        <taxon>Alphaproteobacteria</taxon>
        <taxon>Hyphomicrobiales</taxon>
        <taxon>Devosiaceae</taxon>
        <taxon>Devosia</taxon>
    </lineage>
</organism>
<dbReference type="Pfam" id="PF05772">
    <property type="entry name" value="NinB"/>
    <property type="match status" value="1"/>
</dbReference>
<dbReference type="PATRIC" id="fig|361041.3.peg.3593"/>
<dbReference type="InterPro" id="IPR008711">
    <property type="entry name" value="Recombinase_NinB"/>
</dbReference>
<dbReference type="EMBL" id="LAJG01000005">
    <property type="protein sequence ID" value="KKB80820.1"/>
    <property type="molecule type" value="Genomic_DNA"/>
</dbReference>
<reference evidence="1 2" key="1">
    <citation type="submission" date="2015-03" db="EMBL/GenBank/DDBJ databases">
        <authorList>
            <person name="Hassan Y.I."/>
            <person name="Lepp D."/>
            <person name="Zhou T."/>
        </authorList>
    </citation>
    <scope>NUCLEOTIDE SEQUENCE [LARGE SCALE GENOMIC DNA]</scope>
    <source>
        <strain evidence="1 2">GH2-10</strain>
    </source>
</reference>
<evidence type="ECO:0008006" key="3">
    <source>
        <dbReference type="Google" id="ProtNLM"/>
    </source>
</evidence>
<gene>
    <name evidence="1" type="ORF">VW35_01015</name>
</gene>
<sequence>MARYFTIRNPAILRNCFEAIREMGLNARVTIAPEQRSSDQNAFFHSICSDLAKSELKFAGKRRSLEEWKVLLVSGHAVATGTQGEVIPGIEGEFVAIRESTAKMSVARASSLIEYALAYCAMNGVEITETRKGGFLSDRAVEPRKAA</sequence>
<dbReference type="Proteomes" id="UP000033514">
    <property type="component" value="Unassembled WGS sequence"/>
</dbReference>
<dbReference type="AlphaFoldDB" id="A0A0F5LEV0"/>
<protein>
    <recommendedName>
        <fullName evidence="3">Recombinase</fullName>
    </recommendedName>
</protein>
<evidence type="ECO:0000313" key="1">
    <source>
        <dbReference type="EMBL" id="KKB80820.1"/>
    </source>
</evidence>
<dbReference type="SUPFAM" id="SSF103370">
    <property type="entry name" value="NinB"/>
    <property type="match status" value="1"/>
</dbReference>
<keyword evidence="2" id="KW-1185">Reference proteome</keyword>
<comment type="caution">
    <text evidence="1">The sequence shown here is derived from an EMBL/GenBank/DDBJ whole genome shotgun (WGS) entry which is preliminary data.</text>
</comment>